<evidence type="ECO:0000313" key="2">
    <source>
        <dbReference type="Proteomes" id="UP001446871"/>
    </source>
</evidence>
<evidence type="ECO:0000313" key="1">
    <source>
        <dbReference type="EMBL" id="KAK8083953.1"/>
    </source>
</evidence>
<keyword evidence="2" id="KW-1185">Reference proteome</keyword>
<sequence length="65" mass="7419">MLYLKCPKTSLELTVSSLSTSRELPLNNVPRQLTAEALAHEAVDAKFMHAMPREYTFTYTARWTS</sequence>
<comment type="caution">
    <text evidence="1">The sequence shown here is derived from an EMBL/GenBank/DDBJ whole genome shotgun (WGS) entry which is preliminary data.</text>
</comment>
<organism evidence="1 2">
    <name type="scientific">Apiospora saccharicola</name>
    <dbReference type="NCBI Taxonomy" id="335842"/>
    <lineage>
        <taxon>Eukaryota</taxon>
        <taxon>Fungi</taxon>
        <taxon>Dikarya</taxon>
        <taxon>Ascomycota</taxon>
        <taxon>Pezizomycotina</taxon>
        <taxon>Sordariomycetes</taxon>
        <taxon>Xylariomycetidae</taxon>
        <taxon>Amphisphaeriales</taxon>
        <taxon>Apiosporaceae</taxon>
        <taxon>Apiospora</taxon>
    </lineage>
</organism>
<dbReference type="Proteomes" id="UP001446871">
    <property type="component" value="Unassembled WGS sequence"/>
</dbReference>
<dbReference type="EMBL" id="JAQQWM010000001">
    <property type="protein sequence ID" value="KAK8083953.1"/>
    <property type="molecule type" value="Genomic_DNA"/>
</dbReference>
<accession>A0ABR1WKC0</accession>
<proteinExistence type="predicted"/>
<reference evidence="1 2" key="1">
    <citation type="submission" date="2023-01" db="EMBL/GenBank/DDBJ databases">
        <title>Analysis of 21 Apiospora genomes using comparative genomics revels a genus with tremendous synthesis potential of carbohydrate active enzymes and secondary metabolites.</title>
        <authorList>
            <person name="Sorensen T."/>
        </authorList>
    </citation>
    <scope>NUCLEOTIDE SEQUENCE [LARGE SCALE GENOMIC DNA]</scope>
    <source>
        <strain evidence="1 2">CBS 83171</strain>
    </source>
</reference>
<gene>
    <name evidence="1" type="ORF">PG996_002734</name>
</gene>
<protein>
    <submittedName>
        <fullName evidence="1">Uncharacterized protein</fullName>
    </submittedName>
</protein>
<name>A0ABR1WKC0_9PEZI</name>